<protein>
    <submittedName>
        <fullName evidence="5">Alpha/Beta hydrolase protein</fullName>
    </submittedName>
</protein>
<proteinExistence type="inferred from homology"/>
<evidence type="ECO:0000313" key="5">
    <source>
        <dbReference type="EMBL" id="KAK0640825.1"/>
    </source>
</evidence>
<dbReference type="AlphaFoldDB" id="A0AA39XVZ5"/>
<dbReference type="GO" id="GO:0016787">
    <property type="term" value="F:hydrolase activity"/>
    <property type="evidence" value="ECO:0007669"/>
    <property type="project" value="UniProtKB-KW"/>
</dbReference>
<reference evidence="5" key="1">
    <citation type="submission" date="2023-06" db="EMBL/GenBank/DDBJ databases">
        <title>Genome-scale phylogeny and comparative genomics of the fungal order Sordariales.</title>
        <authorList>
            <consortium name="Lawrence Berkeley National Laboratory"/>
            <person name="Hensen N."/>
            <person name="Bonometti L."/>
            <person name="Westerberg I."/>
            <person name="Brannstrom I.O."/>
            <person name="Guillou S."/>
            <person name="Cros-Aarteil S."/>
            <person name="Calhoun S."/>
            <person name="Haridas S."/>
            <person name="Kuo A."/>
            <person name="Mondo S."/>
            <person name="Pangilinan J."/>
            <person name="Riley R."/>
            <person name="Labutti K."/>
            <person name="Andreopoulos B."/>
            <person name="Lipzen A."/>
            <person name="Chen C."/>
            <person name="Yanf M."/>
            <person name="Daum C."/>
            <person name="Ng V."/>
            <person name="Clum A."/>
            <person name="Steindorff A."/>
            <person name="Ohm R."/>
            <person name="Martin F."/>
            <person name="Silar P."/>
            <person name="Natvig D."/>
            <person name="Lalanne C."/>
            <person name="Gautier V."/>
            <person name="Ament-Velasquez S.L."/>
            <person name="Kruys A."/>
            <person name="Hutchinson M.I."/>
            <person name="Powell A.J."/>
            <person name="Barry K."/>
            <person name="Miller A.N."/>
            <person name="Grigoriev I.V."/>
            <person name="Debuchy R."/>
            <person name="Gladieux P."/>
            <person name="Thoren M.H."/>
            <person name="Johannesson H."/>
        </authorList>
    </citation>
    <scope>NUCLEOTIDE SEQUENCE</scope>
    <source>
        <strain evidence="5">SMH2532-1</strain>
    </source>
</reference>
<dbReference type="SUPFAM" id="SSF53474">
    <property type="entry name" value="alpha/beta-Hydrolases"/>
    <property type="match status" value="1"/>
</dbReference>
<gene>
    <name evidence="5" type="ORF">B0T16DRAFT_460968</name>
</gene>
<evidence type="ECO:0000256" key="1">
    <source>
        <dbReference type="ARBA" id="ARBA00043996"/>
    </source>
</evidence>
<evidence type="ECO:0000313" key="6">
    <source>
        <dbReference type="Proteomes" id="UP001174936"/>
    </source>
</evidence>
<comment type="catalytic activity">
    <reaction evidence="3">
        <text>a monoacylglycerol + H2O = glycerol + a fatty acid + H(+)</text>
        <dbReference type="Rhea" id="RHEA:15245"/>
        <dbReference type="ChEBI" id="CHEBI:15377"/>
        <dbReference type="ChEBI" id="CHEBI:15378"/>
        <dbReference type="ChEBI" id="CHEBI:17408"/>
        <dbReference type="ChEBI" id="CHEBI:17754"/>
        <dbReference type="ChEBI" id="CHEBI:28868"/>
    </reaction>
</comment>
<dbReference type="Proteomes" id="UP001174936">
    <property type="component" value="Unassembled WGS sequence"/>
</dbReference>
<comment type="caution">
    <text evidence="5">The sequence shown here is derived from an EMBL/GenBank/DDBJ whole genome shotgun (WGS) entry which is preliminary data.</text>
</comment>
<dbReference type="GO" id="GO:0006629">
    <property type="term" value="P:lipid metabolic process"/>
    <property type="evidence" value="ECO:0007669"/>
    <property type="project" value="InterPro"/>
</dbReference>
<feature type="domain" description="Fungal lipase-type" evidence="4">
    <location>
        <begin position="166"/>
        <end position="311"/>
    </location>
</feature>
<sequence length="460" mass="49273">MPWIQKALKCGPVRASAQSAAKTSASLPHCNIASAEASLAASAAVAELTAGLDFVFDKFGDEETPGDQLQYHLERLSEEAERYPESFLHDGVGKEWSWSPGLSELLKATCQCAAMVYDQTQKLGSKGFNIEPVLHRTPSSMGTVKASSMWKIPFVPIPGWTGKTLVVSIRGTSTIADHMVNMNGKPKDASSLITIPDHDTPIKAHAGFLGCAEALIPAITAGISQILSLDTKISNIVFTGHSAGGAVASLVFLHFAFHPNPPPQIALSKLSLITFGSAPTTAPSVTDLCKARPNIGLTLSIVNEYDMISRADGSYLRSIIDLYRSRSGLPPVSADAPATTALDDMDTSEKAWPLPPPEYNLVGDIVVLRLRLIDTPSTNDDETFSQAETLTAPVVRAVEVTPEEFSKLLFCDIGTHRRTAYLERMEMMRSQACGSSMSGGESLSAQISMGDDKGKFSLKC</sequence>
<accession>A0AA39XVZ5</accession>
<dbReference type="PANTHER" id="PTHR45856:SF24">
    <property type="entry name" value="FUNGAL LIPASE-LIKE DOMAIN-CONTAINING PROTEIN"/>
    <property type="match status" value="1"/>
</dbReference>
<evidence type="ECO:0000256" key="3">
    <source>
        <dbReference type="ARBA" id="ARBA00048461"/>
    </source>
</evidence>
<dbReference type="Pfam" id="PF01764">
    <property type="entry name" value="Lipase_3"/>
    <property type="match status" value="1"/>
</dbReference>
<dbReference type="InterPro" id="IPR029058">
    <property type="entry name" value="AB_hydrolase_fold"/>
</dbReference>
<keyword evidence="6" id="KW-1185">Reference proteome</keyword>
<keyword evidence="5" id="KW-0378">Hydrolase</keyword>
<dbReference type="CDD" id="cd00519">
    <property type="entry name" value="Lipase_3"/>
    <property type="match status" value="1"/>
</dbReference>
<organism evidence="5 6">
    <name type="scientific">Cercophora newfieldiana</name>
    <dbReference type="NCBI Taxonomy" id="92897"/>
    <lineage>
        <taxon>Eukaryota</taxon>
        <taxon>Fungi</taxon>
        <taxon>Dikarya</taxon>
        <taxon>Ascomycota</taxon>
        <taxon>Pezizomycotina</taxon>
        <taxon>Sordariomycetes</taxon>
        <taxon>Sordariomycetidae</taxon>
        <taxon>Sordariales</taxon>
        <taxon>Lasiosphaeriaceae</taxon>
        <taxon>Cercophora</taxon>
    </lineage>
</organism>
<evidence type="ECO:0000259" key="4">
    <source>
        <dbReference type="Pfam" id="PF01764"/>
    </source>
</evidence>
<evidence type="ECO:0000256" key="2">
    <source>
        <dbReference type="ARBA" id="ARBA00047591"/>
    </source>
</evidence>
<dbReference type="InterPro" id="IPR051218">
    <property type="entry name" value="Sec_MonoDiacylglyc_Lipase"/>
</dbReference>
<dbReference type="Gene3D" id="3.40.50.1820">
    <property type="entry name" value="alpha/beta hydrolase"/>
    <property type="match status" value="1"/>
</dbReference>
<dbReference type="EMBL" id="JAULSV010000006">
    <property type="protein sequence ID" value="KAK0640825.1"/>
    <property type="molecule type" value="Genomic_DNA"/>
</dbReference>
<dbReference type="InterPro" id="IPR002921">
    <property type="entry name" value="Fungal_lipase-type"/>
</dbReference>
<comment type="catalytic activity">
    <reaction evidence="2">
        <text>a diacylglycerol + H2O = a monoacylglycerol + a fatty acid + H(+)</text>
        <dbReference type="Rhea" id="RHEA:32731"/>
        <dbReference type="ChEBI" id="CHEBI:15377"/>
        <dbReference type="ChEBI" id="CHEBI:15378"/>
        <dbReference type="ChEBI" id="CHEBI:17408"/>
        <dbReference type="ChEBI" id="CHEBI:18035"/>
        <dbReference type="ChEBI" id="CHEBI:28868"/>
    </reaction>
</comment>
<comment type="similarity">
    <text evidence="1">Belongs to the AB hydrolase superfamily. Lipase family. Class 3 subfamily.</text>
</comment>
<name>A0AA39XVZ5_9PEZI</name>
<dbReference type="PANTHER" id="PTHR45856">
    <property type="entry name" value="ALPHA/BETA-HYDROLASES SUPERFAMILY PROTEIN"/>
    <property type="match status" value="1"/>
</dbReference>